<feature type="domain" description="Methyltransferase" evidence="2">
    <location>
        <begin position="37"/>
        <end position="128"/>
    </location>
</feature>
<gene>
    <name evidence="3" type="ORF">PL75_08195</name>
</gene>
<dbReference type="RefSeq" id="WP_047761439.1">
    <property type="nucleotide sequence ID" value="NZ_CP091510.1"/>
</dbReference>
<keyword evidence="4" id="KW-1185">Reference proteome</keyword>
<dbReference type="STRING" id="1470200.PL75_08195"/>
<dbReference type="Gene3D" id="3.40.50.150">
    <property type="entry name" value="Vaccinia Virus protein VP39"/>
    <property type="match status" value="1"/>
</dbReference>
<dbReference type="SUPFAM" id="SSF53335">
    <property type="entry name" value="S-adenosyl-L-methionine-dependent methyltransferases"/>
    <property type="match status" value="1"/>
</dbReference>
<dbReference type="InterPro" id="IPR029063">
    <property type="entry name" value="SAM-dependent_MTases_sf"/>
</dbReference>
<evidence type="ECO:0000313" key="3">
    <source>
        <dbReference type="EMBL" id="KLT72508.1"/>
    </source>
</evidence>
<reference evidence="3 4" key="1">
    <citation type="submission" date="2014-11" db="EMBL/GenBank/DDBJ databases">
        <title>Genome of a novel goose pathogen.</title>
        <authorList>
            <person name="Hansen C.M."/>
            <person name="Hueffer K."/>
            <person name="Choi S.C."/>
        </authorList>
    </citation>
    <scope>NUCLEOTIDE SEQUENCE [LARGE SCALE GENOMIC DNA]</scope>
    <source>
        <strain evidence="3 4">KH1503</strain>
    </source>
</reference>
<dbReference type="Pfam" id="PF13649">
    <property type="entry name" value="Methyltransf_25"/>
    <property type="match status" value="1"/>
</dbReference>
<dbReference type="InterPro" id="IPR041698">
    <property type="entry name" value="Methyltransf_25"/>
</dbReference>
<sequence>MSKWDERYLTEEYVFGTEPNAFIAEILPLLPKGGRALDLATGEGRNGIFLAENGFEAEGVDMSAVGLQKAQRLAESKGVPFQTRQADLSTMPWPSEYYAVITSVFCHFTEPQRTEIMQKMLSSLQSGGMFAGVFYHPEQIALGTGGPSDPAMLGTLEDMQKALNGLQWLIAKHRVHDLAEGCRHQGKSSVIYLLGQKPQA</sequence>
<dbReference type="PATRIC" id="fig|1470200.3.peg.549"/>
<evidence type="ECO:0000313" key="4">
    <source>
        <dbReference type="Proteomes" id="UP000036027"/>
    </source>
</evidence>
<dbReference type="AlphaFoldDB" id="A0A0J1C2N3"/>
<accession>A0A0J1C2N3</accession>
<proteinExistence type="predicted"/>
<dbReference type="Proteomes" id="UP000036027">
    <property type="component" value="Unassembled WGS sequence"/>
</dbReference>
<dbReference type="PANTHER" id="PTHR43861:SF3">
    <property type="entry name" value="PUTATIVE (AFU_ORTHOLOGUE AFUA_2G14390)-RELATED"/>
    <property type="match status" value="1"/>
</dbReference>
<comment type="caution">
    <text evidence="3">The sequence shown here is derived from an EMBL/GenBank/DDBJ whole genome shotgun (WGS) entry which is preliminary data.</text>
</comment>
<dbReference type="CDD" id="cd02440">
    <property type="entry name" value="AdoMet_MTases"/>
    <property type="match status" value="1"/>
</dbReference>
<evidence type="ECO:0000259" key="2">
    <source>
        <dbReference type="Pfam" id="PF13649"/>
    </source>
</evidence>
<evidence type="ECO:0000256" key="1">
    <source>
        <dbReference type="ARBA" id="ARBA00022679"/>
    </source>
</evidence>
<dbReference type="PANTHER" id="PTHR43861">
    <property type="entry name" value="TRANS-ACONITATE 2-METHYLTRANSFERASE-RELATED"/>
    <property type="match status" value="1"/>
</dbReference>
<dbReference type="GO" id="GO:0016740">
    <property type="term" value="F:transferase activity"/>
    <property type="evidence" value="ECO:0007669"/>
    <property type="project" value="UniProtKB-KW"/>
</dbReference>
<dbReference type="EMBL" id="JTDO01000012">
    <property type="protein sequence ID" value="KLT72508.1"/>
    <property type="molecule type" value="Genomic_DNA"/>
</dbReference>
<organism evidence="3 4">
    <name type="scientific">Neisseria arctica</name>
    <dbReference type="NCBI Taxonomy" id="1470200"/>
    <lineage>
        <taxon>Bacteria</taxon>
        <taxon>Pseudomonadati</taxon>
        <taxon>Pseudomonadota</taxon>
        <taxon>Betaproteobacteria</taxon>
        <taxon>Neisseriales</taxon>
        <taxon>Neisseriaceae</taxon>
        <taxon>Neisseria</taxon>
    </lineage>
</organism>
<name>A0A0J1C2N3_9NEIS</name>
<keyword evidence="1" id="KW-0808">Transferase</keyword>
<protein>
    <submittedName>
        <fullName evidence="3">Tellurium resistance protein TehB</fullName>
    </submittedName>
</protein>
<dbReference type="OrthoDB" id="9786503at2"/>